<reference evidence="4 5" key="1">
    <citation type="submission" date="2024-10" db="EMBL/GenBank/DDBJ databases">
        <title>Updated reference genomes for cyclostephanoid diatoms.</title>
        <authorList>
            <person name="Roberts W.R."/>
            <person name="Alverson A.J."/>
        </authorList>
    </citation>
    <scope>NUCLEOTIDE SEQUENCE [LARGE SCALE GENOMIC DNA]</scope>
    <source>
        <strain evidence="4 5">AJA010-31</strain>
    </source>
</reference>
<evidence type="ECO:0000256" key="1">
    <source>
        <dbReference type="PROSITE-ProRule" id="PRU00182"/>
    </source>
</evidence>
<dbReference type="InterPro" id="IPR000782">
    <property type="entry name" value="FAS1_domain"/>
</dbReference>
<evidence type="ECO:0000313" key="4">
    <source>
        <dbReference type="EMBL" id="KAL3796245.1"/>
    </source>
</evidence>
<dbReference type="AlphaFoldDB" id="A0ABD3QDM5"/>
<comment type="caution">
    <text evidence="4">The sequence shown here is derived from an EMBL/GenBank/DDBJ whole genome shotgun (WGS) entry which is preliminary data.</text>
</comment>
<keyword evidence="2" id="KW-0732">Signal</keyword>
<dbReference type="Gene3D" id="2.30.180.10">
    <property type="entry name" value="FAS1 domain"/>
    <property type="match status" value="1"/>
</dbReference>
<evidence type="ECO:0000256" key="2">
    <source>
        <dbReference type="SAM" id="SignalP"/>
    </source>
</evidence>
<dbReference type="InterPro" id="IPR036378">
    <property type="entry name" value="FAS1_dom_sf"/>
</dbReference>
<accession>A0ABD3QDM5</accession>
<keyword evidence="1" id="KW-0694">RNA-binding</keyword>
<dbReference type="SMART" id="SM00554">
    <property type="entry name" value="FAS1"/>
    <property type="match status" value="1"/>
</dbReference>
<dbReference type="EMBL" id="JALLPJ020000299">
    <property type="protein sequence ID" value="KAL3796245.1"/>
    <property type="molecule type" value="Genomic_DNA"/>
</dbReference>
<proteinExistence type="predicted"/>
<organism evidence="4 5">
    <name type="scientific">Cyclotella atomus</name>
    <dbReference type="NCBI Taxonomy" id="382360"/>
    <lineage>
        <taxon>Eukaryota</taxon>
        <taxon>Sar</taxon>
        <taxon>Stramenopiles</taxon>
        <taxon>Ochrophyta</taxon>
        <taxon>Bacillariophyta</taxon>
        <taxon>Coscinodiscophyceae</taxon>
        <taxon>Thalassiosirophycidae</taxon>
        <taxon>Stephanodiscales</taxon>
        <taxon>Stephanodiscaceae</taxon>
        <taxon>Cyclotella</taxon>
    </lineage>
</organism>
<keyword evidence="5" id="KW-1185">Reference proteome</keyword>
<dbReference type="SUPFAM" id="SSF82153">
    <property type="entry name" value="FAS1 domain"/>
    <property type="match status" value="1"/>
</dbReference>
<dbReference type="GO" id="GO:0003723">
    <property type="term" value="F:RNA binding"/>
    <property type="evidence" value="ECO:0007669"/>
    <property type="project" value="UniProtKB-KW"/>
</dbReference>
<dbReference type="PROSITE" id="PS50889">
    <property type="entry name" value="S4"/>
    <property type="match status" value="1"/>
</dbReference>
<dbReference type="Proteomes" id="UP001530400">
    <property type="component" value="Unassembled WGS sequence"/>
</dbReference>
<evidence type="ECO:0000313" key="5">
    <source>
        <dbReference type="Proteomes" id="UP001530400"/>
    </source>
</evidence>
<protein>
    <recommendedName>
        <fullName evidence="3">FAS1 domain-containing protein</fullName>
    </recommendedName>
</protein>
<gene>
    <name evidence="4" type="ORF">ACHAWO_010525</name>
</gene>
<dbReference type="PROSITE" id="PS50213">
    <property type="entry name" value="FAS1"/>
    <property type="match status" value="1"/>
</dbReference>
<evidence type="ECO:0000259" key="3">
    <source>
        <dbReference type="PROSITE" id="PS50213"/>
    </source>
</evidence>
<feature type="domain" description="FAS1" evidence="3">
    <location>
        <begin position="39"/>
        <end position="183"/>
    </location>
</feature>
<sequence>MIYQLFVCLAAFFLSGALAFRPPQVLPRHAAQLTRCQGASDDAQDFISKTYPSAFSLLSRNNDAMKAINKSESGFTVFAPNKKAFESLGEKKGGQLKDVRNEEVTEKIAAYHVIAEPVTDKVLFNSGGVITLGGEVPCERSTSGGMFGIGGKEDGGVTLNGSKVVKSTKFSEGDKICIVHEVDGLISPNIVWRYADQLRIPGSK</sequence>
<name>A0ABD3QDM5_9STRA</name>
<feature type="signal peptide" evidence="2">
    <location>
        <begin position="1"/>
        <end position="19"/>
    </location>
</feature>
<dbReference type="Pfam" id="PF02469">
    <property type="entry name" value="Fasciclin"/>
    <property type="match status" value="1"/>
</dbReference>
<feature type="chain" id="PRO_5044773253" description="FAS1 domain-containing protein" evidence="2">
    <location>
        <begin position="20"/>
        <end position="204"/>
    </location>
</feature>